<organism evidence="1 2">
    <name type="scientific">Brachionus calyciflorus</name>
    <dbReference type="NCBI Taxonomy" id="104777"/>
    <lineage>
        <taxon>Eukaryota</taxon>
        <taxon>Metazoa</taxon>
        <taxon>Spiralia</taxon>
        <taxon>Gnathifera</taxon>
        <taxon>Rotifera</taxon>
        <taxon>Eurotatoria</taxon>
        <taxon>Monogononta</taxon>
        <taxon>Pseudotrocha</taxon>
        <taxon>Ploima</taxon>
        <taxon>Brachionidae</taxon>
        <taxon>Brachionus</taxon>
    </lineage>
</organism>
<dbReference type="Proteomes" id="UP000663879">
    <property type="component" value="Unassembled WGS sequence"/>
</dbReference>
<dbReference type="EMBL" id="CAJNOC010001532">
    <property type="protein sequence ID" value="CAF0872429.1"/>
    <property type="molecule type" value="Genomic_DNA"/>
</dbReference>
<keyword evidence="2" id="KW-1185">Reference proteome</keyword>
<name>A0A813XVC6_9BILA</name>
<reference evidence="1" key="1">
    <citation type="submission" date="2021-02" db="EMBL/GenBank/DDBJ databases">
        <authorList>
            <person name="Nowell W R."/>
        </authorList>
    </citation>
    <scope>NUCLEOTIDE SEQUENCE</scope>
    <source>
        <strain evidence="1">Ploen Becks lab</strain>
    </source>
</reference>
<dbReference type="AlphaFoldDB" id="A0A813XVC6"/>
<gene>
    <name evidence="1" type="ORF">OXX778_LOCUS10003</name>
</gene>
<comment type="caution">
    <text evidence="1">The sequence shown here is derived from an EMBL/GenBank/DDBJ whole genome shotgun (WGS) entry which is preliminary data.</text>
</comment>
<proteinExistence type="predicted"/>
<evidence type="ECO:0000313" key="2">
    <source>
        <dbReference type="Proteomes" id="UP000663879"/>
    </source>
</evidence>
<accession>A0A813XVC6</accession>
<protein>
    <submittedName>
        <fullName evidence="1">Uncharacterized protein</fullName>
    </submittedName>
</protein>
<evidence type="ECO:0000313" key="1">
    <source>
        <dbReference type="EMBL" id="CAF0872429.1"/>
    </source>
</evidence>
<sequence>MNSKFVLRGRSLEKSSEIIKNPNCKEKTSIALKLKEIGPITDGQPAKNILQLKLPFTERRKLVEFLRDILDFIEKSNFKEKICAAYGTLLGLVLKNEIMKHDDELTFLLIRKILKASLSFGKI</sequence>